<feature type="domain" description="Tn3 transposase DDE" evidence="1">
    <location>
        <begin position="2"/>
        <end position="56"/>
    </location>
</feature>
<gene>
    <name evidence="2" type="ORF">ACCI49_22700</name>
</gene>
<dbReference type="Proteomes" id="UP001569428">
    <property type="component" value="Unassembled WGS sequence"/>
</dbReference>
<keyword evidence="3" id="KW-1185">Reference proteome</keyword>
<evidence type="ECO:0000259" key="1">
    <source>
        <dbReference type="Pfam" id="PF01526"/>
    </source>
</evidence>
<evidence type="ECO:0000313" key="2">
    <source>
        <dbReference type="EMBL" id="MFA0813700.1"/>
    </source>
</evidence>
<reference evidence="2 3" key="1">
    <citation type="submission" date="2024-08" db="EMBL/GenBank/DDBJ databases">
        <authorList>
            <person name="Ishaq N."/>
        </authorList>
    </citation>
    <scope>NUCLEOTIDE SEQUENCE [LARGE SCALE GENOMIC DNA]</scope>
    <source>
        <strain evidence="2 3">DSM 18651</strain>
    </source>
</reference>
<sequence length="79" mass="9002">MLCSTILQNIVISWNYLYLSDYLLSIDDAEQRQSIADGISNGSVISWEHINMLGNFDEQLQGPAFLATLQEMRNIKLHT</sequence>
<protein>
    <submittedName>
        <fullName evidence="2">Tn3 family transposase</fullName>
    </submittedName>
</protein>
<organism evidence="2 3">
    <name type="scientific">Microbulbifer epialgicus</name>
    <dbReference type="NCBI Taxonomy" id="393907"/>
    <lineage>
        <taxon>Bacteria</taxon>
        <taxon>Pseudomonadati</taxon>
        <taxon>Pseudomonadota</taxon>
        <taxon>Gammaproteobacteria</taxon>
        <taxon>Cellvibrionales</taxon>
        <taxon>Microbulbiferaceae</taxon>
        <taxon>Microbulbifer</taxon>
    </lineage>
</organism>
<dbReference type="InterPro" id="IPR002513">
    <property type="entry name" value="Tn3_Tnp_DDE_dom"/>
</dbReference>
<comment type="caution">
    <text evidence="2">The sequence shown here is derived from an EMBL/GenBank/DDBJ whole genome shotgun (WGS) entry which is preliminary data.</text>
</comment>
<name>A0ABV4P7N6_9GAMM</name>
<accession>A0ABV4P7N6</accession>
<dbReference type="Pfam" id="PF01526">
    <property type="entry name" value="DDE_Tnp_Tn3"/>
    <property type="match status" value="1"/>
</dbReference>
<dbReference type="EMBL" id="JBGMEK010000125">
    <property type="protein sequence ID" value="MFA0813700.1"/>
    <property type="molecule type" value="Genomic_DNA"/>
</dbReference>
<dbReference type="RefSeq" id="WP_371841510.1">
    <property type="nucleotide sequence ID" value="NZ_JBGMEK010000125.1"/>
</dbReference>
<proteinExistence type="predicted"/>
<evidence type="ECO:0000313" key="3">
    <source>
        <dbReference type="Proteomes" id="UP001569428"/>
    </source>
</evidence>